<reference evidence="12 13" key="1">
    <citation type="submission" date="2019-11" db="EMBL/GenBank/DDBJ databases">
        <authorList>
            <person name="Cho J.-C."/>
        </authorList>
    </citation>
    <scope>NUCLEOTIDE SEQUENCE [LARGE SCALE GENOMIC DNA]</scope>
    <source>
        <strain evidence="12 13">JH1073</strain>
    </source>
</reference>
<feature type="active site" description="Charge relay system" evidence="5 6">
    <location>
        <position position="157"/>
    </location>
</feature>
<dbReference type="InterPro" id="IPR050131">
    <property type="entry name" value="Peptidase_S8_subtilisin-like"/>
</dbReference>
<dbReference type="SUPFAM" id="SSF54897">
    <property type="entry name" value="Protease propeptides/inhibitors"/>
    <property type="match status" value="1"/>
</dbReference>
<dbReference type="PROSITE" id="PS00138">
    <property type="entry name" value="SUBTILASE_SER"/>
    <property type="match status" value="1"/>
</dbReference>
<protein>
    <submittedName>
        <fullName evidence="12">S8 family serine peptidase</fullName>
    </submittedName>
</protein>
<evidence type="ECO:0000256" key="2">
    <source>
        <dbReference type="ARBA" id="ARBA00022670"/>
    </source>
</evidence>
<feature type="domain" description="Inhibitor I9" evidence="11">
    <location>
        <begin position="69"/>
        <end position="103"/>
    </location>
</feature>
<keyword evidence="4 6" id="KW-0720">Serine protease</keyword>
<dbReference type="Gene3D" id="3.40.50.200">
    <property type="entry name" value="Peptidase S8/S53 domain"/>
    <property type="match status" value="1"/>
</dbReference>
<feature type="domain" description="Peptidase S8/S53" evidence="10">
    <location>
        <begin position="151"/>
        <end position="425"/>
    </location>
</feature>
<dbReference type="AlphaFoldDB" id="A0AAJ5ZEU7"/>
<feature type="signal peptide" evidence="9">
    <location>
        <begin position="1"/>
        <end position="22"/>
    </location>
</feature>
<keyword evidence="13" id="KW-1185">Reference proteome</keyword>
<evidence type="ECO:0000313" key="13">
    <source>
        <dbReference type="Proteomes" id="UP001219901"/>
    </source>
</evidence>
<proteinExistence type="inferred from homology"/>
<dbReference type="Proteomes" id="UP001219901">
    <property type="component" value="Chromosome"/>
</dbReference>
<evidence type="ECO:0000256" key="4">
    <source>
        <dbReference type="ARBA" id="ARBA00022825"/>
    </source>
</evidence>
<keyword evidence="2 6" id="KW-0645">Protease</keyword>
<dbReference type="GO" id="GO:0004252">
    <property type="term" value="F:serine-type endopeptidase activity"/>
    <property type="evidence" value="ECO:0007669"/>
    <property type="project" value="UniProtKB-UniRule"/>
</dbReference>
<dbReference type="PROSITE" id="PS00136">
    <property type="entry name" value="SUBTILASE_ASP"/>
    <property type="match status" value="1"/>
</dbReference>
<sequence length="604" mass="61423">MLRHDWKKWLSFGIGLLLVAFAATSGTTQSASAAAIPPTAAPSHVVVLEGHVDIDDFAAAQGLSVAAGFSSAFNGFAANLPPGIVNHLENHPDVLSVEENRVFTVDPSNVELAGDDVSTTSTQQIPAGISRIGATSSTVANIDGVDERVPVKVAVLDTGVDGSHPDLNVNMTLSTDCSSGVFCVTGVASDPNGHGTHVGGTIGALDNSEGVVGVAPGAEIVSVRVCDSGGSCSLSAILLGHQYIDSISDQVAVANVSLGGLGWSDSWRSAITGNVNNGVVVVVAAGNSGRDLYGNDYVVGNGNESIPGAFNEAMAVSAMVDLDGMDGGHNGIHAYGYDDSVALFSNFSYGVLPTNPVISAGAGIDVAAPGVNVLSTYPGGGYAYMSGTSMASPHAAGVIALTIAADARAVDAVSVHAIRQQLIDSGSAMSSWRADSIDTDTDPDPNHEPLISGNVEGEVASPPVPSPTPEPTPEPTPAPEPTPEPEPTPSPTPEPSPTPDPSEPGVLLISTSDTNYVNRDFIYVTVFLEESDGTPISGSTVTITVEGTKGNPRVLEATTDFAGTTTVKMKLNTKRTGCGEYGATADAVDPSGNNLSDSITFTVC</sequence>
<dbReference type="InterPro" id="IPR015500">
    <property type="entry name" value="Peptidase_S8_subtilisin-rel"/>
</dbReference>
<dbReference type="InterPro" id="IPR023828">
    <property type="entry name" value="Peptidase_S8_Ser-AS"/>
</dbReference>
<evidence type="ECO:0000256" key="8">
    <source>
        <dbReference type="SAM" id="MobiDB-lite"/>
    </source>
</evidence>
<dbReference type="InterPro" id="IPR008964">
    <property type="entry name" value="Invasin/intimin_cell_adhesion"/>
</dbReference>
<reference evidence="13" key="2">
    <citation type="submission" date="2023-06" db="EMBL/GenBank/DDBJ databases">
        <title>Pangenomics reveal diversification of enzyme families and niche specialization in globally abundant SAR202 bacteria.</title>
        <authorList>
            <person name="Saw J.H.W."/>
        </authorList>
    </citation>
    <scope>NUCLEOTIDE SEQUENCE [LARGE SCALE GENOMIC DNA]</scope>
    <source>
        <strain evidence="13">JH1073</strain>
    </source>
</reference>
<dbReference type="InterPro" id="IPR022398">
    <property type="entry name" value="Peptidase_S8_His-AS"/>
</dbReference>
<keyword evidence="9" id="KW-0732">Signal</keyword>
<feature type="region of interest" description="Disordered" evidence="8">
    <location>
        <begin position="427"/>
        <end position="511"/>
    </location>
</feature>
<dbReference type="InterPro" id="IPR037045">
    <property type="entry name" value="S8pro/Inhibitor_I9_sf"/>
</dbReference>
<dbReference type="EMBL" id="CP046147">
    <property type="protein sequence ID" value="WFG38741.1"/>
    <property type="molecule type" value="Genomic_DNA"/>
</dbReference>
<feature type="chain" id="PRO_5042506006" evidence="9">
    <location>
        <begin position="23"/>
        <end position="604"/>
    </location>
</feature>
<dbReference type="InterPro" id="IPR036852">
    <property type="entry name" value="Peptidase_S8/S53_dom_sf"/>
</dbReference>
<dbReference type="PROSITE" id="PS51892">
    <property type="entry name" value="SUBTILASE"/>
    <property type="match status" value="1"/>
</dbReference>
<feature type="active site" description="Charge relay system" evidence="5 6">
    <location>
        <position position="194"/>
    </location>
</feature>
<feature type="active site" description="Charge relay system" evidence="5 6">
    <location>
        <position position="389"/>
    </location>
</feature>
<dbReference type="PROSITE" id="PS00137">
    <property type="entry name" value="SUBTILASE_HIS"/>
    <property type="match status" value="1"/>
</dbReference>
<dbReference type="Pfam" id="PF05922">
    <property type="entry name" value="Inhibitor_I9"/>
    <property type="match status" value="1"/>
</dbReference>
<comment type="similarity">
    <text evidence="1 6 7">Belongs to the peptidase S8 family.</text>
</comment>
<evidence type="ECO:0000259" key="11">
    <source>
        <dbReference type="Pfam" id="PF05922"/>
    </source>
</evidence>
<dbReference type="InterPro" id="IPR010259">
    <property type="entry name" value="S8pro/Inhibitor_I9"/>
</dbReference>
<dbReference type="InterPro" id="IPR023827">
    <property type="entry name" value="Peptidase_S8_Asp-AS"/>
</dbReference>
<gene>
    <name evidence="12" type="ORF">GKO48_03670</name>
</gene>
<keyword evidence="3 6" id="KW-0378">Hydrolase</keyword>
<evidence type="ECO:0000256" key="9">
    <source>
        <dbReference type="SAM" id="SignalP"/>
    </source>
</evidence>
<name>A0AAJ5ZEU7_9CHLR</name>
<evidence type="ECO:0000313" key="12">
    <source>
        <dbReference type="EMBL" id="WFG38741.1"/>
    </source>
</evidence>
<dbReference type="RefSeq" id="WP_342826847.1">
    <property type="nucleotide sequence ID" value="NZ_CP046146.1"/>
</dbReference>
<dbReference type="InterPro" id="IPR000209">
    <property type="entry name" value="Peptidase_S8/S53_dom"/>
</dbReference>
<feature type="compositionally biased region" description="Pro residues" evidence="8">
    <location>
        <begin position="462"/>
        <end position="502"/>
    </location>
</feature>
<dbReference type="SUPFAM" id="SSF49373">
    <property type="entry name" value="Invasin/intimin cell-adhesion fragments"/>
    <property type="match status" value="1"/>
</dbReference>
<dbReference type="Pfam" id="PF00082">
    <property type="entry name" value="Peptidase_S8"/>
    <property type="match status" value="1"/>
</dbReference>
<dbReference type="PANTHER" id="PTHR43806:SF11">
    <property type="entry name" value="CEREVISIN-RELATED"/>
    <property type="match status" value="1"/>
</dbReference>
<accession>A0AAJ5ZEU7</accession>
<evidence type="ECO:0000259" key="10">
    <source>
        <dbReference type="Pfam" id="PF00082"/>
    </source>
</evidence>
<dbReference type="PANTHER" id="PTHR43806">
    <property type="entry name" value="PEPTIDASE S8"/>
    <property type="match status" value="1"/>
</dbReference>
<dbReference type="Gene3D" id="3.30.70.80">
    <property type="entry name" value="Peptidase S8 propeptide/proteinase inhibitor I9"/>
    <property type="match status" value="1"/>
</dbReference>
<dbReference type="GO" id="GO:0006508">
    <property type="term" value="P:proteolysis"/>
    <property type="evidence" value="ECO:0007669"/>
    <property type="project" value="UniProtKB-KW"/>
</dbReference>
<evidence type="ECO:0000256" key="3">
    <source>
        <dbReference type="ARBA" id="ARBA00022801"/>
    </source>
</evidence>
<dbReference type="SUPFAM" id="SSF52743">
    <property type="entry name" value="Subtilisin-like"/>
    <property type="match status" value="1"/>
</dbReference>
<organism evidence="12 13">
    <name type="scientific">Candidatus Lucifugimonas marina</name>
    <dbReference type="NCBI Taxonomy" id="3038979"/>
    <lineage>
        <taxon>Bacteria</taxon>
        <taxon>Bacillati</taxon>
        <taxon>Chloroflexota</taxon>
        <taxon>Dehalococcoidia</taxon>
        <taxon>SAR202 cluster</taxon>
        <taxon>Candidatus Lucifugimonadales</taxon>
        <taxon>Candidatus Lucifugimonadaceae</taxon>
        <taxon>Candidatus Lucifugimonas</taxon>
    </lineage>
</organism>
<dbReference type="PRINTS" id="PR00723">
    <property type="entry name" value="SUBTILISIN"/>
</dbReference>
<evidence type="ECO:0000256" key="5">
    <source>
        <dbReference type="PIRSR" id="PIRSR615500-1"/>
    </source>
</evidence>
<evidence type="ECO:0000256" key="7">
    <source>
        <dbReference type="RuleBase" id="RU003355"/>
    </source>
</evidence>
<evidence type="ECO:0000256" key="1">
    <source>
        <dbReference type="ARBA" id="ARBA00011073"/>
    </source>
</evidence>
<evidence type="ECO:0000256" key="6">
    <source>
        <dbReference type="PROSITE-ProRule" id="PRU01240"/>
    </source>
</evidence>